<evidence type="ECO:0000256" key="4">
    <source>
        <dbReference type="ARBA" id="ARBA00022598"/>
    </source>
</evidence>
<dbReference type="Proteomes" id="UP000186406">
    <property type="component" value="Unassembled WGS sequence"/>
</dbReference>
<evidence type="ECO:0000256" key="1">
    <source>
        <dbReference type="ARBA" id="ARBA00005171"/>
    </source>
</evidence>
<evidence type="ECO:0000256" key="9">
    <source>
        <dbReference type="ARBA" id="ARBA00047781"/>
    </source>
</evidence>
<dbReference type="GO" id="GO:0005524">
    <property type="term" value="F:ATP binding"/>
    <property type="evidence" value="ECO:0007669"/>
    <property type="project" value="UniProtKB-KW"/>
</dbReference>
<reference evidence="11 12" key="1">
    <citation type="submission" date="2016-12" db="EMBL/GenBank/DDBJ databases">
        <authorList>
            <person name="Song W.-J."/>
            <person name="Kurnit D.M."/>
        </authorList>
    </citation>
    <scope>NUCLEOTIDE SEQUENCE [LARGE SCALE GENOMIC DNA]</scope>
    <source>
        <strain evidence="11 12">DSM 19599</strain>
    </source>
</reference>
<evidence type="ECO:0000256" key="6">
    <source>
        <dbReference type="ARBA" id="ARBA00022840"/>
    </source>
</evidence>
<evidence type="ECO:0000313" key="12">
    <source>
        <dbReference type="Proteomes" id="UP000186406"/>
    </source>
</evidence>
<dbReference type="UniPathway" id="UPA00159">
    <property type="reaction ID" value="UER00277"/>
</dbReference>
<keyword evidence="5" id="KW-0547">Nucleotide-binding</keyword>
<keyword evidence="7 11" id="KW-0315">Glutamine amidotransferase</keyword>
<comment type="pathway">
    <text evidence="1">Pyrimidine metabolism; CTP biosynthesis via de novo pathway; CTP from UDP: step 2/2.</text>
</comment>
<dbReference type="AlphaFoldDB" id="A0A1M7ZPI3"/>
<proteinExistence type="inferred from homology"/>
<dbReference type="Gene3D" id="3.40.50.880">
    <property type="match status" value="1"/>
</dbReference>
<dbReference type="OrthoDB" id="9813383at2"/>
<dbReference type="SUPFAM" id="SSF52317">
    <property type="entry name" value="Class I glutamine amidotransferase-like"/>
    <property type="match status" value="1"/>
</dbReference>
<evidence type="ECO:0000256" key="5">
    <source>
        <dbReference type="ARBA" id="ARBA00022741"/>
    </source>
</evidence>
<evidence type="ECO:0000256" key="3">
    <source>
        <dbReference type="ARBA" id="ARBA00012291"/>
    </source>
</evidence>
<dbReference type="STRING" id="1123029.SAMN02745172_03464"/>
<dbReference type="GO" id="GO:0003883">
    <property type="term" value="F:CTP synthase activity"/>
    <property type="evidence" value="ECO:0007669"/>
    <property type="project" value="UniProtKB-EC"/>
</dbReference>
<dbReference type="PROSITE" id="PS51273">
    <property type="entry name" value="GATASE_TYPE_1"/>
    <property type="match status" value="1"/>
</dbReference>
<sequence>MTLTLVLDDTDVPARFGAAAGALAAAEGTAFHHLPARFDTARDADAAQYVFAAGGLGPSGLVWAERALGSPVQAASSPDAIVAAAAAGPVTVPLHPAFLADGEAVAALERAAADAGVAVRRVTVVETAEGLALADAPPGAPPLLWRDRFGGLHTSARPEPGGRALAVALIGAERDHRDVYPAAVASLADAAEHLGIALDVHFVPPPGLDGAPEAIAARLRGFAGVLLPGGSDMANVPGQIRAAAATLAEGVPTVGLCLGMQTMSTAVAWRAFGAAVASLAEADPAAPIKTFVAMAGTSGGDGPLPEHRTGDQPVAPVAGSRLAAVLPRAPVIRCNHRFHLAPALVPELERAGLRVAATGCGGGIVDAVEVPAHPFFMGMQGHPELGTRRGAPHPLLVAFLTAAARHVRNPAAA</sequence>
<accession>A0A1M7ZPI3</accession>
<keyword evidence="6" id="KW-0067">ATP-binding</keyword>
<organism evidence="11 12">
    <name type="scientific">Pseudoxanthobacter soli DSM 19599</name>
    <dbReference type="NCBI Taxonomy" id="1123029"/>
    <lineage>
        <taxon>Bacteria</taxon>
        <taxon>Pseudomonadati</taxon>
        <taxon>Pseudomonadota</taxon>
        <taxon>Alphaproteobacteria</taxon>
        <taxon>Hyphomicrobiales</taxon>
        <taxon>Segnochrobactraceae</taxon>
        <taxon>Pseudoxanthobacter</taxon>
    </lineage>
</organism>
<feature type="domain" description="Glutamine amidotransferase" evidence="10">
    <location>
        <begin position="178"/>
        <end position="395"/>
    </location>
</feature>
<evidence type="ECO:0000256" key="2">
    <source>
        <dbReference type="ARBA" id="ARBA00007533"/>
    </source>
</evidence>
<keyword evidence="8" id="KW-0665">Pyrimidine biosynthesis</keyword>
<evidence type="ECO:0000256" key="8">
    <source>
        <dbReference type="ARBA" id="ARBA00022975"/>
    </source>
</evidence>
<dbReference type="EMBL" id="FRXO01000008">
    <property type="protein sequence ID" value="SHO66805.1"/>
    <property type="molecule type" value="Genomic_DNA"/>
</dbReference>
<protein>
    <recommendedName>
        <fullName evidence="3">CTP synthase (glutamine hydrolyzing)</fullName>
        <ecNumber evidence="3">6.3.4.2</ecNumber>
    </recommendedName>
</protein>
<dbReference type="InterPro" id="IPR004468">
    <property type="entry name" value="CTP_synthase"/>
</dbReference>
<name>A0A1M7ZPI3_9HYPH</name>
<dbReference type="GO" id="GO:0044210">
    <property type="term" value="P:'de novo' CTP biosynthetic process"/>
    <property type="evidence" value="ECO:0007669"/>
    <property type="project" value="UniProtKB-UniPathway"/>
</dbReference>
<gene>
    <name evidence="11" type="ORF">SAMN02745172_03464</name>
</gene>
<keyword evidence="4" id="KW-0436">Ligase</keyword>
<comment type="catalytic activity">
    <reaction evidence="9">
        <text>UTP + L-glutamine + ATP + H2O = CTP + L-glutamate + ADP + phosphate + 2 H(+)</text>
        <dbReference type="Rhea" id="RHEA:26426"/>
        <dbReference type="ChEBI" id="CHEBI:15377"/>
        <dbReference type="ChEBI" id="CHEBI:15378"/>
        <dbReference type="ChEBI" id="CHEBI:29985"/>
        <dbReference type="ChEBI" id="CHEBI:30616"/>
        <dbReference type="ChEBI" id="CHEBI:37563"/>
        <dbReference type="ChEBI" id="CHEBI:43474"/>
        <dbReference type="ChEBI" id="CHEBI:46398"/>
        <dbReference type="ChEBI" id="CHEBI:58359"/>
        <dbReference type="ChEBI" id="CHEBI:456216"/>
        <dbReference type="EC" id="6.3.4.2"/>
    </reaction>
</comment>
<dbReference type="InterPro" id="IPR029062">
    <property type="entry name" value="Class_I_gatase-like"/>
</dbReference>
<dbReference type="GO" id="GO:0042802">
    <property type="term" value="F:identical protein binding"/>
    <property type="evidence" value="ECO:0007669"/>
    <property type="project" value="TreeGrafter"/>
</dbReference>
<dbReference type="PANTHER" id="PTHR11550:SF0">
    <property type="entry name" value="CTP SYNTHASE-RELATED"/>
    <property type="match status" value="1"/>
</dbReference>
<keyword evidence="12" id="KW-1185">Reference proteome</keyword>
<evidence type="ECO:0000259" key="10">
    <source>
        <dbReference type="Pfam" id="PF00117"/>
    </source>
</evidence>
<evidence type="ECO:0000313" key="11">
    <source>
        <dbReference type="EMBL" id="SHO66805.1"/>
    </source>
</evidence>
<dbReference type="GO" id="GO:0016740">
    <property type="term" value="F:transferase activity"/>
    <property type="evidence" value="ECO:0007669"/>
    <property type="project" value="UniProtKB-KW"/>
</dbReference>
<dbReference type="EC" id="6.3.4.2" evidence="3"/>
<evidence type="ECO:0000256" key="7">
    <source>
        <dbReference type="ARBA" id="ARBA00022962"/>
    </source>
</evidence>
<dbReference type="PANTHER" id="PTHR11550">
    <property type="entry name" value="CTP SYNTHASE"/>
    <property type="match status" value="1"/>
</dbReference>
<dbReference type="InterPro" id="IPR017926">
    <property type="entry name" value="GATASE"/>
</dbReference>
<comment type="similarity">
    <text evidence="2">Belongs to the CTP synthase family.</text>
</comment>
<keyword evidence="11" id="KW-0808">Transferase</keyword>
<dbReference type="RefSeq" id="WP_073631210.1">
    <property type="nucleotide sequence ID" value="NZ_FRXO01000008.1"/>
</dbReference>
<dbReference type="Pfam" id="PF00117">
    <property type="entry name" value="GATase"/>
    <property type="match status" value="1"/>
</dbReference>
<dbReference type="GO" id="GO:0019856">
    <property type="term" value="P:pyrimidine nucleobase biosynthetic process"/>
    <property type="evidence" value="ECO:0007669"/>
    <property type="project" value="TreeGrafter"/>
</dbReference>